<dbReference type="GO" id="GO:0008194">
    <property type="term" value="F:UDP-glycosyltransferase activity"/>
    <property type="evidence" value="ECO:0007669"/>
    <property type="project" value="InterPro"/>
</dbReference>
<dbReference type="Proteomes" id="UP000622552">
    <property type="component" value="Unassembled WGS sequence"/>
</dbReference>
<dbReference type="InterPro" id="IPR002213">
    <property type="entry name" value="UDP_glucos_trans"/>
</dbReference>
<dbReference type="RefSeq" id="WP_197002700.1">
    <property type="nucleotide sequence ID" value="NZ_BONS01000002.1"/>
</dbReference>
<dbReference type="InterPro" id="IPR010610">
    <property type="entry name" value="EryCIII-like_C"/>
</dbReference>
<dbReference type="InterPro" id="IPR050426">
    <property type="entry name" value="Glycosyltransferase_28"/>
</dbReference>
<keyword evidence="3" id="KW-1185">Reference proteome</keyword>
<dbReference type="Gene3D" id="3.40.50.2000">
    <property type="entry name" value="Glycogen Phosphorylase B"/>
    <property type="match status" value="2"/>
</dbReference>
<dbReference type="PANTHER" id="PTHR48050">
    <property type="entry name" value="STEROL 3-BETA-GLUCOSYLTRANSFERASE"/>
    <property type="match status" value="1"/>
</dbReference>
<protein>
    <submittedName>
        <fullName evidence="2">UDP:flavonoid glycosyltransferase YjiC (YdhE family)</fullName>
    </submittedName>
</protein>
<accession>A0A8J7GDG9</accession>
<dbReference type="AlphaFoldDB" id="A0A8J7GDG9"/>
<sequence length="378" mass="39234">MTRILLVPFHPPGHTEPMAALGAQLRAQGHDVAVFAGSPTGRWRLGGPLPAALVFSADGGTLFRHLFLGDVEDMTRDIADHAREHRADLIVADVMMPGGGLAAELLGLPWVSLCCSPVPEPDAYRHFIPAHAVDAFAPQTTLKALGLPDDGHNLLGRLSPWLHLIPTTPRFAGVAELPAPVRLVGPLAPTASAPRPRTPVENPTVVVSASTAAAPTLAGAAYSQDRYLAAVAEALGGLEVTGLVTHPAGVVEAPANVRFLGPTPHDPLFDQAAAVVTHAGWGTVSRALVRGLPLVLVPIANDQHHIADRCAELGLGITLPADRVTAADLRAAVRAVLEEPGYRAAAAEFAAESRALAPLPTAAALISSTHALDAVRKG</sequence>
<dbReference type="GO" id="GO:0016758">
    <property type="term" value="F:hexosyltransferase activity"/>
    <property type="evidence" value="ECO:0007669"/>
    <property type="project" value="UniProtKB-ARBA"/>
</dbReference>
<dbReference type="SUPFAM" id="SSF53756">
    <property type="entry name" value="UDP-Glycosyltransferase/glycogen phosphorylase"/>
    <property type="match status" value="1"/>
</dbReference>
<name>A0A8J7GDG9_9ACTN</name>
<dbReference type="Pfam" id="PF06722">
    <property type="entry name" value="EryCIII-like_C"/>
    <property type="match status" value="1"/>
</dbReference>
<evidence type="ECO:0000259" key="1">
    <source>
        <dbReference type="Pfam" id="PF06722"/>
    </source>
</evidence>
<gene>
    <name evidence="2" type="ORF">IW245_001805</name>
</gene>
<feature type="domain" description="Erythromycin biosynthesis protein CIII-like C-terminal" evidence="1">
    <location>
        <begin position="248"/>
        <end position="362"/>
    </location>
</feature>
<dbReference type="PANTHER" id="PTHR48050:SF13">
    <property type="entry name" value="STEROL 3-BETA-GLUCOSYLTRANSFERASE UGT80A2"/>
    <property type="match status" value="1"/>
</dbReference>
<comment type="caution">
    <text evidence="2">The sequence shown here is derived from an EMBL/GenBank/DDBJ whole genome shotgun (WGS) entry which is preliminary data.</text>
</comment>
<evidence type="ECO:0000313" key="3">
    <source>
        <dbReference type="Proteomes" id="UP000622552"/>
    </source>
</evidence>
<proteinExistence type="predicted"/>
<reference evidence="2" key="1">
    <citation type="submission" date="2020-11" db="EMBL/GenBank/DDBJ databases">
        <title>Sequencing the genomes of 1000 actinobacteria strains.</title>
        <authorList>
            <person name="Klenk H.-P."/>
        </authorList>
    </citation>
    <scope>NUCLEOTIDE SEQUENCE</scope>
    <source>
        <strain evidence="2">DSM 45356</strain>
    </source>
</reference>
<dbReference type="GO" id="GO:0017000">
    <property type="term" value="P:antibiotic biosynthetic process"/>
    <property type="evidence" value="ECO:0007669"/>
    <property type="project" value="UniProtKB-ARBA"/>
</dbReference>
<evidence type="ECO:0000313" key="2">
    <source>
        <dbReference type="EMBL" id="MBG6135611.1"/>
    </source>
</evidence>
<dbReference type="EMBL" id="JADOUF010000001">
    <property type="protein sequence ID" value="MBG6135611.1"/>
    <property type="molecule type" value="Genomic_DNA"/>
</dbReference>
<dbReference type="CDD" id="cd03784">
    <property type="entry name" value="GT1_Gtf-like"/>
    <property type="match status" value="1"/>
</dbReference>
<organism evidence="2 3">
    <name type="scientific">Longispora fulva</name>
    <dbReference type="NCBI Taxonomy" id="619741"/>
    <lineage>
        <taxon>Bacteria</taxon>
        <taxon>Bacillati</taxon>
        <taxon>Actinomycetota</taxon>
        <taxon>Actinomycetes</taxon>
        <taxon>Micromonosporales</taxon>
        <taxon>Micromonosporaceae</taxon>
        <taxon>Longispora</taxon>
    </lineage>
</organism>